<evidence type="ECO:0000256" key="3">
    <source>
        <dbReference type="PIRSR" id="PIRSR004848-1"/>
    </source>
</evidence>
<dbReference type="GO" id="GO:0030170">
    <property type="term" value="F:pyridoxal phosphate binding"/>
    <property type="evidence" value="ECO:0007669"/>
    <property type="project" value="UniProtKB-UniRule"/>
</dbReference>
<proteinExistence type="inferred from homology"/>
<dbReference type="AlphaFoldDB" id="A0A101HT39"/>
<dbReference type="HAMAP" id="MF_02087">
    <property type="entry name" value="PLP_homeostasis"/>
    <property type="match status" value="1"/>
</dbReference>
<organism evidence="6 7">
    <name type="scientific">Pelotomaculum thermopropionicum</name>
    <dbReference type="NCBI Taxonomy" id="110500"/>
    <lineage>
        <taxon>Bacteria</taxon>
        <taxon>Bacillati</taxon>
        <taxon>Bacillota</taxon>
        <taxon>Clostridia</taxon>
        <taxon>Eubacteriales</taxon>
        <taxon>Desulfotomaculaceae</taxon>
        <taxon>Pelotomaculum</taxon>
    </lineage>
</organism>
<dbReference type="PANTHER" id="PTHR10146:SF14">
    <property type="entry name" value="PYRIDOXAL PHOSPHATE HOMEOSTASIS PROTEIN"/>
    <property type="match status" value="1"/>
</dbReference>
<dbReference type="InterPro" id="IPR001608">
    <property type="entry name" value="Ala_racemase_N"/>
</dbReference>
<dbReference type="PIRSF" id="PIRSF004848">
    <property type="entry name" value="YBL036c_PLPDEIII"/>
    <property type="match status" value="1"/>
</dbReference>
<feature type="domain" description="Alanine racemase N-terminal" evidence="5">
    <location>
        <begin position="27"/>
        <end position="226"/>
    </location>
</feature>
<evidence type="ECO:0000313" key="7">
    <source>
        <dbReference type="Proteomes" id="UP000054705"/>
    </source>
</evidence>
<reference evidence="7" key="1">
    <citation type="journal article" date="2015" name="MBio">
        <title>Genome-Resolved Metagenomic Analysis Reveals Roles for Candidate Phyla and Other Microbial Community Members in Biogeochemical Transformations in Oil Reservoirs.</title>
        <authorList>
            <person name="Hu P."/>
            <person name="Tom L."/>
            <person name="Singh A."/>
            <person name="Thomas B.C."/>
            <person name="Baker B.J."/>
            <person name="Piceno Y.M."/>
            <person name="Andersen G.L."/>
            <person name="Banfield J.F."/>
        </authorList>
    </citation>
    <scope>NUCLEOTIDE SEQUENCE [LARGE SCALE GENOMIC DNA]</scope>
</reference>
<accession>A0A101HT39</accession>
<dbReference type="Proteomes" id="UP000054705">
    <property type="component" value="Unassembled WGS sequence"/>
</dbReference>
<evidence type="ECO:0000256" key="2">
    <source>
        <dbReference type="HAMAP-Rule" id="MF_02087"/>
    </source>
</evidence>
<comment type="similarity">
    <text evidence="2 4">Belongs to the pyridoxal phosphate-binding protein YggS/PROSC family.</text>
</comment>
<dbReference type="EMBL" id="LGGS01000086">
    <property type="protein sequence ID" value="KUK82508.1"/>
    <property type="molecule type" value="Genomic_DNA"/>
</dbReference>
<dbReference type="Gene3D" id="3.20.20.10">
    <property type="entry name" value="Alanine racemase"/>
    <property type="match status" value="1"/>
</dbReference>
<evidence type="ECO:0000259" key="5">
    <source>
        <dbReference type="Pfam" id="PF01168"/>
    </source>
</evidence>
<dbReference type="InterPro" id="IPR011078">
    <property type="entry name" value="PyrdxlP_homeostasis"/>
</dbReference>
<dbReference type="SUPFAM" id="SSF51419">
    <property type="entry name" value="PLP-binding barrel"/>
    <property type="match status" value="1"/>
</dbReference>
<dbReference type="InterPro" id="IPR029066">
    <property type="entry name" value="PLP-binding_barrel"/>
</dbReference>
<dbReference type="CDD" id="cd00635">
    <property type="entry name" value="PLPDE_III_YBL036c_like"/>
    <property type="match status" value="1"/>
</dbReference>
<feature type="modified residue" description="N6-(pyridoxal phosphate)lysine" evidence="2 3">
    <location>
        <position position="35"/>
    </location>
</feature>
<keyword evidence="1 2" id="KW-0663">Pyridoxal phosphate</keyword>
<protein>
    <recommendedName>
        <fullName evidence="2">Pyridoxal phosphate homeostasis protein</fullName>
        <shortName evidence="2">PLP homeostasis protein</shortName>
    </recommendedName>
</protein>
<dbReference type="FunFam" id="3.20.20.10:FF:000018">
    <property type="entry name" value="Pyridoxal phosphate homeostasis protein"/>
    <property type="match status" value="1"/>
</dbReference>
<comment type="cofactor">
    <cofactor evidence="3">
        <name>pyridoxal 5'-phosphate</name>
        <dbReference type="ChEBI" id="CHEBI:597326"/>
    </cofactor>
</comment>
<dbReference type="PANTHER" id="PTHR10146">
    <property type="entry name" value="PROLINE SYNTHETASE CO-TRANSCRIBED BACTERIAL HOMOLOG PROTEIN"/>
    <property type="match status" value="1"/>
</dbReference>
<evidence type="ECO:0000256" key="1">
    <source>
        <dbReference type="ARBA" id="ARBA00022898"/>
    </source>
</evidence>
<dbReference type="Pfam" id="PF01168">
    <property type="entry name" value="Ala_racemase_N"/>
    <property type="match status" value="1"/>
</dbReference>
<evidence type="ECO:0000313" key="6">
    <source>
        <dbReference type="EMBL" id="KUK82508.1"/>
    </source>
</evidence>
<comment type="caution">
    <text evidence="6">The sequence shown here is derived from an EMBL/GenBank/DDBJ whole genome shotgun (WGS) entry which is preliminary data.</text>
</comment>
<dbReference type="PROSITE" id="PS01211">
    <property type="entry name" value="UPF0001"/>
    <property type="match status" value="1"/>
</dbReference>
<comment type="function">
    <text evidence="2">Pyridoxal 5'-phosphate (PLP)-binding protein, which is involved in PLP homeostasis.</text>
</comment>
<gene>
    <name evidence="6" type="ORF">XD97_0417</name>
</gene>
<evidence type="ECO:0000256" key="4">
    <source>
        <dbReference type="RuleBase" id="RU004514"/>
    </source>
</evidence>
<sequence length="228" mass="24948">MSIPENLDVVRKRIIDAACRAGRDPAEIKLVAVTKTVPLAGVKEVLSCGVNALGENRVQEFLTKYSHWPCGPEWHFIGRLQTNKVKKIIGKTALIHSLDRYSLALTISKAACNSHTVARVLVQVNIAGEETKTGLPPGEVPEFAAEAGRLPGLEVCGLMTIAPVCSDPEEARPYFRQLRALARRLQARFPDLRMRYLSMGMTGDFEVAVEEGANILRIGTAIFGARGR</sequence>
<dbReference type="PATRIC" id="fig|110500.4.peg.692"/>
<dbReference type="NCBIfam" id="TIGR00044">
    <property type="entry name" value="YggS family pyridoxal phosphate-dependent enzyme"/>
    <property type="match status" value="1"/>
</dbReference>
<name>A0A101HT39_9FIRM</name>